<feature type="domain" description="Zn(2)-C6 fungal-type" evidence="8">
    <location>
        <begin position="20"/>
        <end position="51"/>
    </location>
</feature>
<dbReference type="Pfam" id="PF04082">
    <property type="entry name" value="Fungal_trans"/>
    <property type="match status" value="1"/>
</dbReference>
<dbReference type="InterPro" id="IPR036864">
    <property type="entry name" value="Zn2-C6_fun-type_DNA-bd_sf"/>
</dbReference>
<evidence type="ECO:0000256" key="2">
    <source>
        <dbReference type="ARBA" id="ARBA00022833"/>
    </source>
</evidence>
<dbReference type="InterPro" id="IPR001138">
    <property type="entry name" value="Zn2Cys6_DnaBD"/>
</dbReference>
<dbReference type="HOGENOM" id="CLU_007091_2_0_1"/>
<keyword evidence="10" id="KW-1185">Reference proteome</keyword>
<dbReference type="GO" id="GO:0001228">
    <property type="term" value="F:DNA-binding transcription activator activity, RNA polymerase II-specific"/>
    <property type="evidence" value="ECO:0007669"/>
    <property type="project" value="TreeGrafter"/>
</dbReference>
<evidence type="ECO:0000256" key="5">
    <source>
        <dbReference type="ARBA" id="ARBA00023163"/>
    </source>
</evidence>
<keyword evidence="6" id="KW-0539">Nucleus</keyword>
<proteinExistence type="predicted"/>
<feature type="region of interest" description="Disordered" evidence="7">
    <location>
        <begin position="60"/>
        <end position="80"/>
    </location>
</feature>
<accession>B0YAA3</accession>
<dbReference type="GO" id="GO:0008270">
    <property type="term" value="F:zinc ion binding"/>
    <property type="evidence" value="ECO:0007669"/>
    <property type="project" value="InterPro"/>
</dbReference>
<dbReference type="CDD" id="cd00067">
    <property type="entry name" value="GAL4"/>
    <property type="match status" value="1"/>
</dbReference>
<name>B0YAA3_ASPFC</name>
<evidence type="ECO:0000256" key="1">
    <source>
        <dbReference type="ARBA" id="ARBA00022723"/>
    </source>
</evidence>
<dbReference type="Gene3D" id="4.10.240.10">
    <property type="entry name" value="Zn(2)-C6 fungal-type DNA-binding domain"/>
    <property type="match status" value="1"/>
</dbReference>
<dbReference type="SMART" id="SM00906">
    <property type="entry name" value="Fungal_trans"/>
    <property type="match status" value="1"/>
</dbReference>
<keyword evidence="3" id="KW-0805">Transcription regulation</keyword>
<keyword evidence="1" id="KW-0479">Metal-binding</keyword>
<dbReference type="PhylomeDB" id="B0YAA3"/>
<keyword evidence="5" id="KW-0804">Transcription</keyword>
<sequence>MEQSRSSPKPVARRRRPPLSCTVCRRRKLKCDRELPCGQCTKSKTPDQCIYVGPQAGSLSSVRRAESRDTTANDRTRASTDCGSPVYNGVYVFDSKHQRFPTRVTKPKSHSDEVQELRTQVLTLENALAKASSIQTPDTLGAVPSIVSELGPRTAGDEHYISEDIRSLPCAFFRGKKSNTRFCGRSHSFLALSFYEEYWIAPQHPDMVFLAKLLLLMAASSCFYGPTKKINDKDTLASTAIHWIEAVQTWSATTIGTRNTNFDMLQIHCLLLIARQAIASDGDTIWISSGSLIRLAMAMGLHRNPLRFQKLSRFWAEMRRRLWATILELDLQSSMDGGMPPAIDLEEYDCDPPSNYDDADLVESMTEDPPPKDPDIVTRSSFQVLLSRSLPVRVHIAKLVNRLRFTISYDEALLLSEELMRSLNDALELFPSDGYPSHIPGVENPAFTKSYFIFLIRRHLLALHRPFCLSIMRTPKFSYSRKICLDSALDILSLLEPSLDVAEAEPQPHLGHLTGGMFREELLNAAVMVCVELVLQADEYSRSKSMLPGQSSVLSSLNDMAESQQAVLVRAIENTLNVFGSRIAPGGRGCKPYFFLSLTLASVKARLNGEDPFVAMDQVVTNVIRDYHLLMSGMPWADVRKQDENSTKDVSDCRFITQRLFTDTQLDQYSYTWAHCRYAVRSAL</sequence>
<evidence type="ECO:0000259" key="8">
    <source>
        <dbReference type="PROSITE" id="PS50048"/>
    </source>
</evidence>
<dbReference type="Proteomes" id="UP000001699">
    <property type="component" value="Unassembled WGS sequence"/>
</dbReference>
<evidence type="ECO:0000256" key="7">
    <source>
        <dbReference type="SAM" id="MobiDB-lite"/>
    </source>
</evidence>
<dbReference type="InterPro" id="IPR051430">
    <property type="entry name" value="Fungal_TF_Env_Response"/>
</dbReference>
<dbReference type="AlphaFoldDB" id="B0YAA3"/>
<dbReference type="PROSITE" id="PS00463">
    <property type="entry name" value="ZN2_CY6_FUNGAL_1"/>
    <property type="match status" value="1"/>
</dbReference>
<keyword evidence="2" id="KW-0862">Zinc</keyword>
<reference evidence="9 10" key="1">
    <citation type="journal article" date="2008" name="PLoS Genet.">
        <title>Genomic islands in the pathogenic filamentous fungus Aspergillus fumigatus.</title>
        <authorList>
            <person name="Fedorova N.D."/>
            <person name="Khaldi N."/>
            <person name="Joardar V.S."/>
            <person name="Maiti R."/>
            <person name="Amedeo P."/>
            <person name="Anderson M.J."/>
            <person name="Crabtree J."/>
            <person name="Silva J.C."/>
            <person name="Badger J.H."/>
            <person name="Albarraq A."/>
            <person name="Angiuoli S."/>
            <person name="Bussey H."/>
            <person name="Bowyer P."/>
            <person name="Cotty P.J."/>
            <person name="Dyer P.S."/>
            <person name="Egan A."/>
            <person name="Galens K."/>
            <person name="Fraser-Liggett C.M."/>
            <person name="Haas B.J."/>
            <person name="Inman J.M."/>
            <person name="Kent R."/>
            <person name="Lemieux S."/>
            <person name="Malavazi I."/>
            <person name="Orvis J."/>
            <person name="Roemer T."/>
            <person name="Ronning C.M."/>
            <person name="Sundaram J.P."/>
            <person name="Sutton G."/>
            <person name="Turner G."/>
            <person name="Venter J.C."/>
            <person name="White O.R."/>
            <person name="Whitty B.R."/>
            <person name="Youngman P."/>
            <person name="Wolfe K.H."/>
            <person name="Goldman G.H."/>
            <person name="Wortman J.R."/>
            <person name="Jiang B."/>
            <person name="Denning D.W."/>
            <person name="Nierman W.C."/>
        </authorList>
    </citation>
    <scope>NUCLEOTIDE SEQUENCE [LARGE SCALE GENOMIC DNA]</scope>
    <source>
        <strain evidence="10">CBS 144.89 / FGSC A1163 / CEA10</strain>
    </source>
</reference>
<organism evidence="9 10">
    <name type="scientific">Aspergillus fumigatus (strain CBS 144.89 / FGSC A1163 / CEA10)</name>
    <name type="common">Neosartorya fumigata</name>
    <dbReference type="NCBI Taxonomy" id="451804"/>
    <lineage>
        <taxon>Eukaryota</taxon>
        <taxon>Fungi</taxon>
        <taxon>Dikarya</taxon>
        <taxon>Ascomycota</taxon>
        <taxon>Pezizomycotina</taxon>
        <taxon>Eurotiomycetes</taxon>
        <taxon>Eurotiomycetidae</taxon>
        <taxon>Eurotiales</taxon>
        <taxon>Aspergillaceae</taxon>
        <taxon>Aspergillus</taxon>
        <taxon>Aspergillus subgen. Fumigati</taxon>
    </lineage>
</organism>
<dbReference type="SUPFAM" id="SSF57701">
    <property type="entry name" value="Zn2/Cys6 DNA-binding domain"/>
    <property type="match status" value="1"/>
</dbReference>
<dbReference type="PROSITE" id="PS50048">
    <property type="entry name" value="ZN2_CY6_FUNGAL_2"/>
    <property type="match status" value="1"/>
</dbReference>
<dbReference type="OrthoDB" id="4337792at2759"/>
<dbReference type="GO" id="GO:0006351">
    <property type="term" value="P:DNA-templated transcription"/>
    <property type="evidence" value="ECO:0007669"/>
    <property type="project" value="InterPro"/>
</dbReference>
<dbReference type="EMBL" id="DS499600">
    <property type="protein sequence ID" value="EDP48946.1"/>
    <property type="molecule type" value="Genomic_DNA"/>
</dbReference>
<dbReference type="PANTHER" id="PTHR31944">
    <property type="entry name" value="HEME-RESPONSIVE ZINC FINGER TRANSCRIPTION FACTOR HAP1"/>
    <property type="match status" value="1"/>
</dbReference>
<dbReference type="PANTHER" id="PTHR31944:SF131">
    <property type="entry name" value="HEME-RESPONSIVE ZINC FINGER TRANSCRIPTION FACTOR HAP1"/>
    <property type="match status" value="1"/>
</dbReference>
<evidence type="ECO:0000256" key="3">
    <source>
        <dbReference type="ARBA" id="ARBA00023015"/>
    </source>
</evidence>
<evidence type="ECO:0000313" key="10">
    <source>
        <dbReference type="Proteomes" id="UP000001699"/>
    </source>
</evidence>
<protein>
    <submittedName>
        <fullName evidence="9">C6 transcription factor, putative</fullName>
    </submittedName>
</protein>
<feature type="compositionally biased region" description="Basic and acidic residues" evidence="7">
    <location>
        <begin position="63"/>
        <end position="78"/>
    </location>
</feature>
<evidence type="ECO:0000256" key="6">
    <source>
        <dbReference type="ARBA" id="ARBA00023242"/>
    </source>
</evidence>
<dbReference type="SMART" id="SM00066">
    <property type="entry name" value="GAL4"/>
    <property type="match status" value="1"/>
</dbReference>
<evidence type="ECO:0000256" key="4">
    <source>
        <dbReference type="ARBA" id="ARBA00023125"/>
    </source>
</evidence>
<keyword evidence="4" id="KW-0238">DNA-binding</keyword>
<dbReference type="InterPro" id="IPR007219">
    <property type="entry name" value="XnlR_reg_dom"/>
</dbReference>
<evidence type="ECO:0000313" key="9">
    <source>
        <dbReference type="EMBL" id="EDP48946.1"/>
    </source>
</evidence>
<gene>
    <name evidence="9" type="ORF">AFUB_083950</name>
</gene>
<dbReference type="Pfam" id="PF00172">
    <property type="entry name" value="Zn_clus"/>
    <property type="match status" value="1"/>
</dbReference>
<dbReference type="GO" id="GO:0000978">
    <property type="term" value="F:RNA polymerase II cis-regulatory region sequence-specific DNA binding"/>
    <property type="evidence" value="ECO:0007669"/>
    <property type="project" value="TreeGrafter"/>
</dbReference>
<dbReference type="CDD" id="cd12148">
    <property type="entry name" value="fungal_TF_MHR"/>
    <property type="match status" value="1"/>
</dbReference>
<dbReference type="GO" id="GO:0005634">
    <property type="term" value="C:nucleus"/>
    <property type="evidence" value="ECO:0007669"/>
    <property type="project" value="TreeGrafter"/>
</dbReference>